<reference evidence="3 4" key="1">
    <citation type="journal article" date="2022" name="G3 (Bethesda)">
        <title>Whole-genome sequence and methylome profiling of the almond [Prunus dulcis (Mill.) D.A. Webb] cultivar 'Nonpareil'.</title>
        <authorList>
            <person name="D'Amico-Willman K.M."/>
            <person name="Ouma W.Z."/>
            <person name="Meulia T."/>
            <person name="Sideli G.M."/>
            <person name="Gradziel T.M."/>
            <person name="Fresnedo-Ramirez J."/>
        </authorList>
    </citation>
    <scope>NUCLEOTIDE SEQUENCE [LARGE SCALE GENOMIC DNA]</scope>
    <source>
        <strain evidence="3">Clone GOH B32 T37-40</strain>
    </source>
</reference>
<dbReference type="PANTHER" id="PTHR23272">
    <property type="entry name" value="BED FINGER-RELATED"/>
    <property type="match status" value="1"/>
</dbReference>
<evidence type="ECO:0000259" key="2">
    <source>
        <dbReference type="Pfam" id="PF14372"/>
    </source>
</evidence>
<dbReference type="GO" id="GO:0003677">
    <property type="term" value="F:DNA binding"/>
    <property type="evidence" value="ECO:0007669"/>
    <property type="project" value="InterPro"/>
</dbReference>
<dbReference type="SUPFAM" id="SSF53098">
    <property type="entry name" value="Ribonuclease H-like"/>
    <property type="match status" value="1"/>
</dbReference>
<protein>
    <recommendedName>
        <fullName evidence="5">BED zinc finger</fullName>
    </recommendedName>
</protein>
<dbReference type="Proteomes" id="UP001054821">
    <property type="component" value="Chromosome 6"/>
</dbReference>
<evidence type="ECO:0000313" key="4">
    <source>
        <dbReference type="Proteomes" id="UP001054821"/>
    </source>
</evidence>
<feature type="domain" description="hAT-like transposase RNase-H fold" evidence="2">
    <location>
        <begin position="49"/>
        <end position="108"/>
    </location>
</feature>
<organism evidence="3 4">
    <name type="scientific">Prunus dulcis</name>
    <name type="common">Almond</name>
    <name type="synonym">Amygdalus dulcis</name>
    <dbReference type="NCBI Taxonomy" id="3755"/>
    <lineage>
        <taxon>Eukaryota</taxon>
        <taxon>Viridiplantae</taxon>
        <taxon>Streptophyta</taxon>
        <taxon>Embryophyta</taxon>
        <taxon>Tracheophyta</taxon>
        <taxon>Spermatophyta</taxon>
        <taxon>Magnoliopsida</taxon>
        <taxon>eudicotyledons</taxon>
        <taxon>Gunneridae</taxon>
        <taxon>Pentapetalae</taxon>
        <taxon>rosids</taxon>
        <taxon>fabids</taxon>
        <taxon>Rosales</taxon>
        <taxon>Rosaceae</taxon>
        <taxon>Amygdaloideae</taxon>
        <taxon>Amygdaleae</taxon>
        <taxon>Prunus</taxon>
    </lineage>
</organism>
<evidence type="ECO:0008006" key="5">
    <source>
        <dbReference type="Google" id="ProtNLM"/>
    </source>
</evidence>
<dbReference type="InterPro" id="IPR008906">
    <property type="entry name" value="HATC_C_dom"/>
</dbReference>
<dbReference type="Pfam" id="PF14372">
    <property type="entry name" value="hAT-like_RNase-H"/>
    <property type="match status" value="1"/>
</dbReference>
<sequence length="184" mass="21062">MKDWVNGGLLLDGVHLHMRCCAHIVNLIVTDGLKELHNYVKSIHDASLGNLLLSNMAQKMKLKYDKYWGSLDSVNQFLLIAVVLDPRYKLDNLSMHIADLKKAMKEKCKKRQEDKEAMVLSHEIDRYLSDTAEQDIEHFYILNWWRVNASKYPVLVAIARYVLAILVSTVALESTFSTGGRTIN</sequence>
<dbReference type="PANTHER" id="PTHR23272:SF193">
    <property type="entry name" value="OS07G0624100 PROTEIN"/>
    <property type="match status" value="1"/>
</dbReference>
<name>A0AAD4VDH2_PRUDU</name>
<dbReference type="EMBL" id="JAJFAZ020000006">
    <property type="protein sequence ID" value="KAI5323060.1"/>
    <property type="molecule type" value="Genomic_DNA"/>
</dbReference>
<accession>A0AAD4VDH2</accession>
<dbReference type="Pfam" id="PF05699">
    <property type="entry name" value="Dimer_Tnp_hAT"/>
    <property type="match status" value="1"/>
</dbReference>
<proteinExistence type="predicted"/>
<dbReference type="GO" id="GO:0046983">
    <property type="term" value="F:protein dimerization activity"/>
    <property type="evidence" value="ECO:0007669"/>
    <property type="project" value="InterPro"/>
</dbReference>
<gene>
    <name evidence="3" type="ORF">L3X38_032132</name>
</gene>
<comment type="caution">
    <text evidence="3">The sequence shown here is derived from an EMBL/GenBank/DDBJ whole genome shotgun (WGS) entry which is preliminary data.</text>
</comment>
<feature type="domain" description="HAT C-terminal dimerisation" evidence="1">
    <location>
        <begin position="123"/>
        <end position="184"/>
    </location>
</feature>
<evidence type="ECO:0000259" key="1">
    <source>
        <dbReference type="Pfam" id="PF05699"/>
    </source>
</evidence>
<dbReference type="InterPro" id="IPR012337">
    <property type="entry name" value="RNaseH-like_sf"/>
</dbReference>
<dbReference type="AlphaFoldDB" id="A0AAD4VDH2"/>
<keyword evidence="4" id="KW-1185">Reference proteome</keyword>
<evidence type="ECO:0000313" key="3">
    <source>
        <dbReference type="EMBL" id="KAI5323060.1"/>
    </source>
</evidence>
<dbReference type="InterPro" id="IPR025525">
    <property type="entry name" value="hAT-like_transposase_RNase-H"/>
</dbReference>